<dbReference type="InterPro" id="IPR032880">
    <property type="entry name" value="CSC1/OSCA1-like_N"/>
</dbReference>
<feature type="transmembrane region" description="Helical" evidence="8">
    <location>
        <begin position="180"/>
        <end position="199"/>
    </location>
</feature>
<evidence type="ECO:0000256" key="1">
    <source>
        <dbReference type="ARBA" id="ARBA00004141"/>
    </source>
</evidence>
<keyword evidence="6 8" id="KW-0472">Membrane</keyword>
<dbReference type="PANTHER" id="PTHR13018:SF5">
    <property type="entry name" value="RE44586P"/>
    <property type="match status" value="1"/>
</dbReference>
<evidence type="ECO:0008006" key="14">
    <source>
        <dbReference type="Google" id="ProtNLM"/>
    </source>
</evidence>
<dbReference type="Pfam" id="PF14703">
    <property type="entry name" value="PHM7_cyt"/>
    <property type="match status" value="1"/>
</dbReference>
<feature type="domain" description="CSC1/OSCA1-like cytosolic" evidence="11">
    <location>
        <begin position="221"/>
        <end position="431"/>
    </location>
</feature>
<comment type="caution">
    <text evidence="12">The sequence shown here is derived from an EMBL/GenBank/DDBJ whole genome shotgun (WGS) entry which is preliminary data.</text>
</comment>
<evidence type="ECO:0000313" key="13">
    <source>
        <dbReference type="Proteomes" id="UP001303222"/>
    </source>
</evidence>
<comment type="similarity">
    <text evidence="2">Belongs to the CSC1 (TC 1.A.17) family.</text>
</comment>
<feature type="compositionally biased region" description="Polar residues" evidence="7">
    <location>
        <begin position="911"/>
        <end position="920"/>
    </location>
</feature>
<feature type="transmembrane region" description="Helical" evidence="8">
    <location>
        <begin position="591"/>
        <end position="612"/>
    </location>
</feature>
<feature type="domain" description="CSC1/OSCA1-like 7TM region" evidence="9">
    <location>
        <begin position="442"/>
        <end position="717"/>
    </location>
</feature>
<evidence type="ECO:0000256" key="5">
    <source>
        <dbReference type="ARBA" id="ARBA00022989"/>
    </source>
</evidence>
<dbReference type="InterPro" id="IPR003864">
    <property type="entry name" value="CSC1/OSCA1-like_7TM"/>
</dbReference>
<keyword evidence="4 8" id="KW-0812">Transmembrane</keyword>
<evidence type="ECO:0000256" key="3">
    <source>
        <dbReference type="ARBA" id="ARBA00022448"/>
    </source>
</evidence>
<evidence type="ECO:0000256" key="7">
    <source>
        <dbReference type="SAM" id="MobiDB-lite"/>
    </source>
</evidence>
<evidence type="ECO:0000256" key="2">
    <source>
        <dbReference type="ARBA" id="ARBA00007779"/>
    </source>
</evidence>
<evidence type="ECO:0000256" key="8">
    <source>
        <dbReference type="SAM" id="Phobius"/>
    </source>
</evidence>
<proteinExistence type="inferred from homology"/>
<feature type="transmembrane region" description="Helical" evidence="8">
    <location>
        <begin position="29"/>
        <end position="49"/>
    </location>
</feature>
<keyword evidence="5 8" id="KW-1133">Transmembrane helix</keyword>
<dbReference type="GO" id="GO:0005227">
    <property type="term" value="F:calcium-activated cation channel activity"/>
    <property type="evidence" value="ECO:0007669"/>
    <property type="project" value="InterPro"/>
</dbReference>
<evidence type="ECO:0000256" key="4">
    <source>
        <dbReference type="ARBA" id="ARBA00022692"/>
    </source>
</evidence>
<evidence type="ECO:0000259" key="9">
    <source>
        <dbReference type="Pfam" id="PF02714"/>
    </source>
</evidence>
<dbReference type="PANTHER" id="PTHR13018">
    <property type="entry name" value="PROBABLE MEMBRANE PROTEIN DUF221-RELATED"/>
    <property type="match status" value="1"/>
</dbReference>
<feature type="transmembrane region" description="Helical" evidence="8">
    <location>
        <begin position="724"/>
        <end position="742"/>
    </location>
</feature>
<dbReference type="Pfam" id="PF13967">
    <property type="entry name" value="RSN1_TM"/>
    <property type="match status" value="1"/>
</dbReference>
<dbReference type="Pfam" id="PF02714">
    <property type="entry name" value="RSN1_7TM"/>
    <property type="match status" value="1"/>
</dbReference>
<evidence type="ECO:0000256" key="6">
    <source>
        <dbReference type="ARBA" id="ARBA00023136"/>
    </source>
</evidence>
<accession>A0AAN6NP30</accession>
<dbReference type="AlphaFoldDB" id="A0AAN6NP30"/>
<dbReference type="InterPro" id="IPR045122">
    <property type="entry name" value="Csc1-like"/>
</dbReference>
<feature type="transmembrane region" description="Helical" evidence="8">
    <location>
        <begin position="115"/>
        <end position="134"/>
    </location>
</feature>
<feature type="transmembrane region" description="Helical" evidence="8">
    <location>
        <begin position="444"/>
        <end position="477"/>
    </location>
</feature>
<organism evidence="12 13">
    <name type="scientific">Pseudoneurospora amorphoporcata</name>
    <dbReference type="NCBI Taxonomy" id="241081"/>
    <lineage>
        <taxon>Eukaryota</taxon>
        <taxon>Fungi</taxon>
        <taxon>Dikarya</taxon>
        <taxon>Ascomycota</taxon>
        <taxon>Pezizomycotina</taxon>
        <taxon>Sordariomycetes</taxon>
        <taxon>Sordariomycetidae</taxon>
        <taxon>Sordariales</taxon>
        <taxon>Sordariaceae</taxon>
        <taxon>Pseudoneurospora</taxon>
    </lineage>
</organism>
<dbReference type="EMBL" id="MU859266">
    <property type="protein sequence ID" value="KAK3948388.1"/>
    <property type="molecule type" value="Genomic_DNA"/>
</dbReference>
<gene>
    <name evidence="12" type="ORF">QBC32DRAFT_327851</name>
</gene>
<feature type="region of interest" description="Disordered" evidence="7">
    <location>
        <begin position="828"/>
        <end position="932"/>
    </location>
</feature>
<feature type="transmembrane region" description="Helical" evidence="8">
    <location>
        <begin position="538"/>
        <end position="559"/>
    </location>
</feature>
<dbReference type="GO" id="GO:0005886">
    <property type="term" value="C:plasma membrane"/>
    <property type="evidence" value="ECO:0007669"/>
    <property type="project" value="TreeGrafter"/>
</dbReference>
<feature type="transmembrane region" description="Helical" evidence="8">
    <location>
        <begin position="633"/>
        <end position="654"/>
    </location>
</feature>
<feature type="transmembrane region" description="Helical" evidence="8">
    <location>
        <begin position="698"/>
        <end position="718"/>
    </location>
</feature>
<reference evidence="12" key="1">
    <citation type="journal article" date="2023" name="Mol. Phylogenet. Evol.">
        <title>Genome-scale phylogeny and comparative genomics of the fungal order Sordariales.</title>
        <authorList>
            <person name="Hensen N."/>
            <person name="Bonometti L."/>
            <person name="Westerberg I."/>
            <person name="Brannstrom I.O."/>
            <person name="Guillou S."/>
            <person name="Cros-Aarteil S."/>
            <person name="Calhoun S."/>
            <person name="Haridas S."/>
            <person name="Kuo A."/>
            <person name="Mondo S."/>
            <person name="Pangilinan J."/>
            <person name="Riley R."/>
            <person name="LaButti K."/>
            <person name="Andreopoulos B."/>
            <person name="Lipzen A."/>
            <person name="Chen C."/>
            <person name="Yan M."/>
            <person name="Daum C."/>
            <person name="Ng V."/>
            <person name="Clum A."/>
            <person name="Steindorff A."/>
            <person name="Ohm R.A."/>
            <person name="Martin F."/>
            <person name="Silar P."/>
            <person name="Natvig D.O."/>
            <person name="Lalanne C."/>
            <person name="Gautier V."/>
            <person name="Ament-Velasquez S.L."/>
            <person name="Kruys A."/>
            <person name="Hutchinson M.I."/>
            <person name="Powell A.J."/>
            <person name="Barry K."/>
            <person name="Miller A.N."/>
            <person name="Grigoriev I.V."/>
            <person name="Debuchy R."/>
            <person name="Gladieux P."/>
            <person name="Hiltunen Thoren M."/>
            <person name="Johannesson H."/>
        </authorList>
    </citation>
    <scope>NUCLEOTIDE SEQUENCE</scope>
    <source>
        <strain evidence="12">CBS 626.80</strain>
    </source>
</reference>
<dbReference type="InterPro" id="IPR027815">
    <property type="entry name" value="CSC1/OSCA1-like_cyt"/>
</dbReference>
<keyword evidence="3" id="KW-0813">Transport</keyword>
<comment type="subcellular location">
    <subcellularLocation>
        <location evidence="1">Membrane</location>
        <topology evidence="1">Multi-pass membrane protein</topology>
    </subcellularLocation>
</comment>
<feature type="transmembrane region" description="Helical" evidence="8">
    <location>
        <begin position="660"/>
        <end position="677"/>
    </location>
</feature>
<name>A0AAN6NP30_9PEZI</name>
<feature type="domain" description="CSC1/OSCA1-like N-terminal transmembrane" evidence="10">
    <location>
        <begin position="29"/>
        <end position="201"/>
    </location>
</feature>
<feature type="compositionally biased region" description="Polar residues" evidence="7">
    <location>
        <begin position="862"/>
        <end position="880"/>
    </location>
</feature>
<keyword evidence="13" id="KW-1185">Reference proteome</keyword>
<evidence type="ECO:0000259" key="10">
    <source>
        <dbReference type="Pfam" id="PF13967"/>
    </source>
</evidence>
<evidence type="ECO:0000313" key="12">
    <source>
        <dbReference type="EMBL" id="KAK3948388.1"/>
    </source>
</evidence>
<evidence type="ECO:0000259" key="11">
    <source>
        <dbReference type="Pfam" id="PF14703"/>
    </source>
</evidence>
<reference evidence="12" key="2">
    <citation type="submission" date="2023-06" db="EMBL/GenBank/DDBJ databases">
        <authorList>
            <consortium name="Lawrence Berkeley National Laboratory"/>
            <person name="Mondo S.J."/>
            <person name="Hensen N."/>
            <person name="Bonometti L."/>
            <person name="Westerberg I."/>
            <person name="Brannstrom I.O."/>
            <person name="Guillou S."/>
            <person name="Cros-Aarteil S."/>
            <person name="Calhoun S."/>
            <person name="Haridas S."/>
            <person name="Kuo A."/>
            <person name="Pangilinan J."/>
            <person name="Riley R."/>
            <person name="Labutti K."/>
            <person name="Andreopoulos B."/>
            <person name="Lipzen A."/>
            <person name="Chen C."/>
            <person name="Yanf M."/>
            <person name="Daum C."/>
            <person name="Ng V."/>
            <person name="Clum A."/>
            <person name="Steindorff A."/>
            <person name="Ohm R."/>
            <person name="Martin F."/>
            <person name="Silar P."/>
            <person name="Natvig D."/>
            <person name="Lalanne C."/>
            <person name="Gautier V."/>
            <person name="Ament-Velasquez S.L."/>
            <person name="Kruys A."/>
            <person name="Hutchinson M.I."/>
            <person name="Powell A.J."/>
            <person name="Barry K."/>
            <person name="Miller A.N."/>
            <person name="Grigoriev I.V."/>
            <person name="Debuchy R."/>
            <person name="Gladieux P."/>
            <person name="Thoren M.H."/>
            <person name="Johannesson H."/>
        </authorList>
    </citation>
    <scope>NUCLEOTIDE SEQUENCE</scope>
    <source>
        <strain evidence="12">CBS 626.80</strain>
    </source>
</reference>
<protein>
    <recommendedName>
        <fullName evidence="14">DUF221-domain-containing protein</fullName>
    </recommendedName>
</protein>
<sequence>MNWILEAGDADHGKCNGDDYVGPGNKDTWYQFIISVSLGISAFLAFCALRPRWKSLYASRKRASMADPSIALPQLPDTFFGWTGALYRVTEQQVLASAGLDAYVFLNFFKMAMKLFLIVFFFALAVLEPINRAFPDDLNTSEVPTTETFRQYTSPHAHTTLFDDDPDQPDDSFKKNKRYLWSYLVFTYFFTGLTLFFMNRETFKVLRVRQDYLGTQSTITDRTFRLAGIPKDLRTEEDIKNLVEKLEIGKVESVTLCRKWKELDDLMDQRQSILAKLEETWTAYLGQKPVQLARGPPPNTAINAHLENPPLIPDLDDEEAGDTGRLLSNGNTTSELMSSERRRPQTRFWYGFLHLQSRKTDAIDYYTEKLRVLDDKIRAARKKDYEPTDLAFVTMDSIAACQMAIQALIDPHPGQLLTKPAPAPSDIDWRNTYASRLTRHVRSVAVTLFVCFLTVVWLVPVAFLASFLSICTIDHYLPKFAAWLKQYELARALVQTGLPTAVVSLLNVAVPYLYDYLSYQQGMLSRGDAALSVISKNFFFTFFNIFLIFTVFGAVTSIIDVLRESLKDTTYIAYALAGKIVDLGVFYTNFIMLQGIGLFPFRLLQFGSVSLYPISRMGAKTPRDFAEIVRPPMFYYGFYLPTALLVFILCLVYSTLPQGYKVVGLGVAYFTLGYFTYKYQLLYAMEQPQHATGGAWNMICYRIMLGLLVFQLTMSGYLALRKAFTVALLISPLLIITVWYGYSFRRHFEPLTKFISLRSIKRGQDEGGNAILDEDLDGEGEETRLRIRRGSTVDEDKEKGARFVNPNLVKPLEQPWIYKDCPPLPSPSSGLSGLLGGGRYTDEESNPGGDFHSGGSLRRSTRNTNGLRVETSRGSSQSRADSPGAGTYADLLGRDMYSGERTPRMAPADTPRSNGSSSAASLGDTHIWRDGF</sequence>
<dbReference type="Proteomes" id="UP001303222">
    <property type="component" value="Unassembled WGS sequence"/>
</dbReference>
<feature type="transmembrane region" description="Helical" evidence="8">
    <location>
        <begin position="497"/>
        <end position="517"/>
    </location>
</feature>